<dbReference type="SUPFAM" id="SSF53335">
    <property type="entry name" value="S-adenosyl-L-methionine-dependent methyltransferases"/>
    <property type="match status" value="1"/>
</dbReference>
<dbReference type="Gene3D" id="3.40.50.150">
    <property type="entry name" value="Vaccinia Virus protein VP39"/>
    <property type="match status" value="1"/>
</dbReference>
<dbReference type="RefSeq" id="WP_188668548.1">
    <property type="nucleotide sequence ID" value="NZ_BMJI01000015.1"/>
</dbReference>
<dbReference type="PANTHER" id="PTHR43591">
    <property type="entry name" value="METHYLTRANSFERASE"/>
    <property type="match status" value="1"/>
</dbReference>
<accession>A0ABQ1PE15</accession>
<protein>
    <recommendedName>
        <fullName evidence="1">Methyltransferase type 11 domain-containing protein</fullName>
    </recommendedName>
</protein>
<reference evidence="3" key="1">
    <citation type="journal article" date="2019" name="Int. J. Syst. Evol. Microbiol.">
        <title>The Global Catalogue of Microorganisms (GCM) 10K type strain sequencing project: providing services to taxonomists for standard genome sequencing and annotation.</title>
        <authorList>
            <consortium name="The Broad Institute Genomics Platform"/>
            <consortium name="The Broad Institute Genome Sequencing Center for Infectious Disease"/>
            <person name="Wu L."/>
            <person name="Ma J."/>
        </authorList>
    </citation>
    <scope>NUCLEOTIDE SEQUENCE [LARGE SCALE GENOMIC DNA]</scope>
    <source>
        <strain evidence="3">CGMCC 1.15480</strain>
    </source>
</reference>
<dbReference type="InterPro" id="IPR029063">
    <property type="entry name" value="SAM-dependent_MTases_sf"/>
</dbReference>
<dbReference type="Proteomes" id="UP000597761">
    <property type="component" value="Unassembled WGS sequence"/>
</dbReference>
<keyword evidence="3" id="KW-1185">Reference proteome</keyword>
<sequence length="286" mass="30379">MATDITPAPSTTAAPSAVEADRALKNAHRTMWSLGDFPAVARDVIPALGPRLVEATAVAAGETVLDIGAGSGNAAIPAARRGARVVASDLAPALLEAGRRDAERDGVALTWREADAEALPFEDAAFDVVLSCVGIMFAPHHQQAADELLRVCRPGGRIGLISWTPAGFIGQMFAAMKPFNPPPPEGASPPPLWGDEAHVRELLGDAVDDVQVCTESLPVTSFDRPEAFRRYFGSTYGPTVAAYRRLADDPDRTAELDAALDDVAARHMDGTGAMEWEYLLVTARQR</sequence>
<evidence type="ECO:0000259" key="1">
    <source>
        <dbReference type="Pfam" id="PF08241"/>
    </source>
</evidence>
<dbReference type="CDD" id="cd02440">
    <property type="entry name" value="AdoMet_MTases"/>
    <property type="match status" value="1"/>
</dbReference>
<proteinExistence type="predicted"/>
<name>A0ABQ1PE15_9MICC</name>
<evidence type="ECO:0000313" key="2">
    <source>
        <dbReference type="EMBL" id="GGC95312.1"/>
    </source>
</evidence>
<dbReference type="EMBL" id="BMJI01000015">
    <property type="protein sequence ID" value="GGC95312.1"/>
    <property type="molecule type" value="Genomic_DNA"/>
</dbReference>
<evidence type="ECO:0000313" key="3">
    <source>
        <dbReference type="Proteomes" id="UP000597761"/>
    </source>
</evidence>
<comment type="caution">
    <text evidence="2">The sequence shown here is derived from an EMBL/GenBank/DDBJ whole genome shotgun (WGS) entry which is preliminary data.</text>
</comment>
<dbReference type="PANTHER" id="PTHR43591:SF24">
    <property type="entry name" value="2-METHOXY-6-POLYPRENYL-1,4-BENZOQUINOL METHYLASE, MITOCHONDRIAL"/>
    <property type="match status" value="1"/>
</dbReference>
<feature type="domain" description="Methyltransferase type 11" evidence="1">
    <location>
        <begin position="65"/>
        <end position="158"/>
    </location>
</feature>
<dbReference type="InterPro" id="IPR013216">
    <property type="entry name" value="Methyltransf_11"/>
</dbReference>
<organism evidence="2 3">
    <name type="scientific">Tersicoccus solisilvae</name>
    <dbReference type="NCBI Taxonomy" id="1882339"/>
    <lineage>
        <taxon>Bacteria</taxon>
        <taxon>Bacillati</taxon>
        <taxon>Actinomycetota</taxon>
        <taxon>Actinomycetes</taxon>
        <taxon>Micrococcales</taxon>
        <taxon>Micrococcaceae</taxon>
        <taxon>Tersicoccus</taxon>
    </lineage>
</organism>
<dbReference type="Pfam" id="PF08241">
    <property type="entry name" value="Methyltransf_11"/>
    <property type="match status" value="1"/>
</dbReference>
<gene>
    <name evidence="2" type="ORF">GCM10011512_22950</name>
</gene>